<accession>A0A167KI03</accession>
<sequence>MSSLFSRLGHCLRTTALKLPKRALSAVPRSSIRSFHHSPIRLLTLTDPSRPSLYYHLIEYPTSPSYFALSFLPSPPALPTSRTILGFLPALAMQDPSASPPTAEEEDGDGDGLGLNDFRENAPFLRVLHAVLREGVGRDERWKAEAVSRGEGYMSISDARNPPMPNRTPEPEDTLGMVQVAEGQILPDSYEPMPTYRVCTTDGILTLTPELEQLLIERLGEVDEEERAQAARTA</sequence>
<dbReference type="Proteomes" id="UP000076738">
    <property type="component" value="Unassembled WGS sequence"/>
</dbReference>
<dbReference type="STRING" id="1330018.A0A167KI03"/>
<evidence type="ECO:0000313" key="1">
    <source>
        <dbReference type="EMBL" id="KZO94668.1"/>
    </source>
</evidence>
<evidence type="ECO:0000313" key="2">
    <source>
        <dbReference type="Proteomes" id="UP000076738"/>
    </source>
</evidence>
<dbReference type="EMBL" id="KV417293">
    <property type="protein sequence ID" value="KZO94668.1"/>
    <property type="molecule type" value="Genomic_DNA"/>
</dbReference>
<dbReference type="OrthoDB" id="5397701at2759"/>
<name>A0A167KI03_CALVF</name>
<proteinExistence type="predicted"/>
<gene>
    <name evidence="1" type="ORF">CALVIDRAFT_196277</name>
</gene>
<keyword evidence="2" id="KW-1185">Reference proteome</keyword>
<dbReference type="PANTHER" id="PTHR37331">
    <property type="entry name" value="YALI0F11671P"/>
    <property type="match status" value="1"/>
</dbReference>
<reference evidence="1 2" key="1">
    <citation type="journal article" date="2016" name="Mol. Biol. Evol.">
        <title>Comparative Genomics of Early-Diverging Mushroom-Forming Fungi Provides Insights into the Origins of Lignocellulose Decay Capabilities.</title>
        <authorList>
            <person name="Nagy L.G."/>
            <person name="Riley R."/>
            <person name="Tritt A."/>
            <person name="Adam C."/>
            <person name="Daum C."/>
            <person name="Floudas D."/>
            <person name="Sun H."/>
            <person name="Yadav J.S."/>
            <person name="Pangilinan J."/>
            <person name="Larsson K.H."/>
            <person name="Matsuura K."/>
            <person name="Barry K."/>
            <person name="Labutti K."/>
            <person name="Kuo R."/>
            <person name="Ohm R.A."/>
            <person name="Bhattacharya S.S."/>
            <person name="Shirouzu T."/>
            <person name="Yoshinaga Y."/>
            <person name="Martin F.M."/>
            <person name="Grigoriev I.V."/>
            <person name="Hibbett D.S."/>
        </authorList>
    </citation>
    <scope>NUCLEOTIDE SEQUENCE [LARGE SCALE GENOMIC DNA]</scope>
    <source>
        <strain evidence="1 2">TUFC12733</strain>
    </source>
</reference>
<dbReference type="AlphaFoldDB" id="A0A167KI03"/>
<dbReference type="PANTHER" id="PTHR37331:SF1">
    <property type="entry name" value="YALI0F11671P"/>
    <property type="match status" value="1"/>
</dbReference>
<protein>
    <submittedName>
        <fullName evidence="1">Uncharacterized protein</fullName>
    </submittedName>
</protein>
<organism evidence="1 2">
    <name type="scientific">Calocera viscosa (strain TUFC12733)</name>
    <dbReference type="NCBI Taxonomy" id="1330018"/>
    <lineage>
        <taxon>Eukaryota</taxon>
        <taxon>Fungi</taxon>
        <taxon>Dikarya</taxon>
        <taxon>Basidiomycota</taxon>
        <taxon>Agaricomycotina</taxon>
        <taxon>Dacrymycetes</taxon>
        <taxon>Dacrymycetales</taxon>
        <taxon>Dacrymycetaceae</taxon>
        <taxon>Calocera</taxon>
    </lineage>
</organism>